<protein>
    <recommendedName>
        <fullName evidence="2">DUF2099 family protein</fullName>
    </recommendedName>
</protein>
<dbReference type="InterPro" id="IPR009181">
    <property type="entry name" value="Methan_mark_8"/>
</dbReference>
<sequence length="281" mass="30472">MSRDRHVLETLGKARVVIEDGKVVEVGKPQLSYCPLWEKMRGIKALNERVIKENVEFRIRDFGMCTADRDLELEVFVGFGTSETFMTALRRGLLDAVVTVCEGAGTVVTSNPALVQGIGARLSGVIETTPVEGILKKVKAKRGEVLDPPRIDQEAGLQMAIRKGYERVGVTVATLEDAQKCRATSAHAVIFGVHLTGISRKDAEAFIELTDLVTACASEPIRALAGEKALLQAGTAIPIFALTTAGKELLLERAKEVESTLLLSTMRLPVLPKARQPEPTI</sequence>
<dbReference type="EMBL" id="MT631591">
    <property type="protein sequence ID" value="QNO54765.1"/>
    <property type="molecule type" value="Genomic_DNA"/>
</dbReference>
<proteinExistence type="predicted"/>
<reference evidence="1" key="1">
    <citation type="submission" date="2020-06" db="EMBL/GenBank/DDBJ databases">
        <title>Unique genomic features of the anaerobic methanotrophic archaea.</title>
        <authorList>
            <person name="Chadwick G.L."/>
            <person name="Skennerton C.T."/>
            <person name="Laso-Perez R."/>
            <person name="Leu A.O."/>
            <person name="Speth D.R."/>
            <person name="Yu H."/>
            <person name="Morgan-Lang C."/>
            <person name="Hatzenpichler R."/>
            <person name="Goudeau D."/>
            <person name="Malmstrom R."/>
            <person name="Brazelton W.J."/>
            <person name="Woyke T."/>
            <person name="Hallam S.J."/>
            <person name="Tyson G.W."/>
            <person name="Wegener G."/>
            <person name="Boetius A."/>
            <person name="Orphan V."/>
        </authorList>
    </citation>
    <scope>NUCLEOTIDE SEQUENCE</scope>
</reference>
<evidence type="ECO:0008006" key="2">
    <source>
        <dbReference type="Google" id="ProtNLM"/>
    </source>
</evidence>
<dbReference type="NCBIfam" id="TIGR03275">
    <property type="entry name" value="methan_mark_8"/>
    <property type="match status" value="1"/>
</dbReference>
<dbReference type="PIRSF" id="PIRSF004929">
    <property type="entry name" value="UCP004929"/>
    <property type="match status" value="1"/>
</dbReference>
<evidence type="ECO:0000313" key="1">
    <source>
        <dbReference type="EMBL" id="QNO54765.1"/>
    </source>
</evidence>
<gene>
    <name evidence="1" type="ORF">FCNABNJO_00031</name>
</gene>
<name>A0A7G9Z3D1_9EURY</name>
<organism evidence="1">
    <name type="scientific">Candidatus Methanophaga sp. ANME-1 ERB7</name>
    <dbReference type="NCBI Taxonomy" id="2759913"/>
    <lineage>
        <taxon>Archaea</taxon>
        <taxon>Methanobacteriati</taxon>
        <taxon>Methanobacteriota</taxon>
        <taxon>Stenosarchaea group</taxon>
        <taxon>Methanomicrobia</taxon>
        <taxon>Candidatus Methanophagales</taxon>
        <taxon>Candidatus Methanophagaceae</taxon>
        <taxon>Candidatus Methanophaga</taxon>
    </lineage>
</organism>
<accession>A0A7G9Z3D1</accession>
<dbReference type="AlphaFoldDB" id="A0A7G9Z3D1"/>
<dbReference type="Pfam" id="PF09872">
    <property type="entry name" value="DUF2099"/>
    <property type="match status" value="1"/>
</dbReference>